<name>A0A955L4N4_9BACT</name>
<dbReference type="GO" id="GO:0005886">
    <property type="term" value="C:plasma membrane"/>
    <property type="evidence" value="ECO:0007669"/>
    <property type="project" value="TreeGrafter"/>
</dbReference>
<feature type="transmembrane region" description="Helical" evidence="2">
    <location>
        <begin position="44"/>
        <end position="65"/>
    </location>
</feature>
<dbReference type="InterPro" id="IPR000045">
    <property type="entry name" value="Prepilin_IV_endopep_pep"/>
</dbReference>
<dbReference type="Gene3D" id="1.20.120.1220">
    <property type="match status" value="1"/>
</dbReference>
<reference evidence="4" key="1">
    <citation type="submission" date="2020-04" db="EMBL/GenBank/DDBJ databases">
        <authorList>
            <person name="Zhang T."/>
        </authorList>
    </citation>
    <scope>NUCLEOTIDE SEQUENCE</scope>
    <source>
        <strain evidence="4">HKST-UBA14</strain>
    </source>
</reference>
<dbReference type="Proteomes" id="UP000783287">
    <property type="component" value="Unassembled WGS sequence"/>
</dbReference>
<evidence type="ECO:0000313" key="5">
    <source>
        <dbReference type="Proteomes" id="UP000783287"/>
    </source>
</evidence>
<feature type="transmembrane region" description="Helical" evidence="2">
    <location>
        <begin position="132"/>
        <end position="153"/>
    </location>
</feature>
<dbReference type="GO" id="GO:0006465">
    <property type="term" value="P:signal peptide processing"/>
    <property type="evidence" value="ECO:0007669"/>
    <property type="project" value="TreeGrafter"/>
</dbReference>
<dbReference type="GO" id="GO:0004190">
    <property type="term" value="F:aspartic-type endopeptidase activity"/>
    <property type="evidence" value="ECO:0007669"/>
    <property type="project" value="InterPro"/>
</dbReference>
<feature type="transmembrane region" description="Helical" evidence="2">
    <location>
        <begin position="101"/>
        <end position="120"/>
    </location>
</feature>
<evidence type="ECO:0000259" key="3">
    <source>
        <dbReference type="Pfam" id="PF01478"/>
    </source>
</evidence>
<dbReference type="Pfam" id="PF01478">
    <property type="entry name" value="Peptidase_A24"/>
    <property type="match status" value="1"/>
</dbReference>
<reference evidence="4" key="2">
    <citation type="journal article" date="2021" name="Microbiome">
        <title>Successional dynamics and alternative stable states in a saline activated sludge microbial community over 9 years.</title>
        <authorList>
            <person name="Wang Y."/>
            <person name="Ye J."/>
            <person name="Ju F."/>
            <person name="Liu L."/>
            <person name="Boyd J.A."/>
            <person name="Deng Y."/>
            <person name="Parks D.H."/>
            <person name="Jiang X."/>
            <person name="Yin X."/>
            <person name="Woodcroft B.J."/>
            <person name="Tyson G.W."/>
            <person name="Hugenholtz P."/>
            <person name="Polz M.F."/>
            <person name="Zhang T."/>
        </authorList>
    </citation>
    <scope>NUCLEOTIDE SEQUENCE</scope>
    <source>
        <strain evidence="4">HKST-UBA14</strain>
    </source>
</reference>
<evidence type="ECO:0000313" key="4">
    <source>
        <dbReference type="EMBL" id="MCA9382927.1"/>
    </source>
</evidence>
<feature type="transmembrane region" description="Helical" evidence="2">
    <location>
        <begin position="212"/>
        <end position="230"/>
    </location>
</feature>
<evidence type="ECO:0000256" key="2">
    <source>
        <dbReference type="SAM" id="Phobius"/>
    </source>
</evidence>
<feature type="domain" description="Prepilin type IV endopeptidase peptidase" evidence="3">
    <location>
        <begin position="78"/>
        <end position="196"/>
    </location>
</feature>
<proteinExistence type="inferred from homology"/>
<gene>
    <name evidence="4" type="ORF">KC909_01040</name>
</gene>
<protein>
    <submittedName>
        <fullName evidence="4">Prepilin peptidase</fullName>
    </submittedName>
</protein>
<keyword evidence="2" id="KW-0472">Membrane</keyword>
<keyword evidence="2" id="KW-1133">Transmembrane helix</keyword>
<dbReference type="EMBL" id="JAGQLK010000013">
    <property type="protein sequence ID" value="MCA9382927.1"/>
    <property type="molecule type" value="Genomic_DNA"/>
</dbReference>
<evidence type="ECO:0000256" key="1">
    <source>
        <dbReference type="ARBA" id="ARBA00005801"/>
    </source>
</evidence>
<dbReference type="AlphaFoldDB" id="A0A955L4N4"/>
<dbReference type="PANTHER" id="PTHR30487">
    <property type="entry name" value="TYPE 4 PREPILIN-LIKE PROTEINS LEADER PEPTIDE-PROCESSING ENZYME"/>
    <property type="match status" value="1"/>
</dbReference>
<organism evidence="4 5">
    <name type="scientific">Candidatus Dojkabacteria bacterium</name>
    <dbReference type="NCBI Taxonomy" id="2099670"/>
    <lineage>
        <taxon>Bacteria</taxon>
        <taxon>Candidatus Dojkabacteria</taxon>
    </lineage>
</organism>
<feature type="transmembrane region" description="Helical" evidence="2">
    <location>
        <begin position="160"/>
        <end position="177"/>
    </location>
</feature>
<comment type="similarity">
    <text evidence="1">Belongs to the peptidase A24 family.</text>
</comment>
<sequence>MNTTQFVLTIISLAIGYIIYPLTRYFDTSPQSSMIKALKAKDKMILYNLSGVVFNGLLSTYLFIYLNITNVYTGLLIIIVCSALLFLLIEDLFTYEISLLPVLSLVAFGILINLCVWSIIGNEVMLWEDSYFYSVNNLITGTVAALVIAIIYFITKGKGIGFGDVFLAAIVGLFLGWQKLFIAFYIIIISASIVGILLGVRRGKLKGTRIPFVPFIVIGSIITFLFWNNIYPVVSSYLPI</sequence>
<comment type="caution">
    <text evidence="4">The sequence shown here is derived from an EMBL/GenBank/DDBJ whole genome shotgun (WGS) entry which is preliminary data.</text>
</comment>
<accession>A0A955L4N4</accession>
<dbReference type="PANTHER" id="PTHR30487:SF0">
    <property type="entry name" value="PREPILIN LEADER PEPTIDASE_N-METHYLTRANSFERASE-RELATED"/>
    <property type="match status" value="1"/>
</dbReference>
<feature type="transmembrane region" description="Helical" evidence="2">
    <location>
        <begin position="71"/>
        <end position="89"/>
    </location>
</feature>
<keyword evidence="2" id="KW-0812">Transmembrane</keyword>
<feature type="transmembrane region" description="Helical" evidence="2">
    <location>
        <begin position="6"/>
        <end position="23"/>
    </location>
</feature>
<feature type="transmembrane region" description="Helical" evidence="2">
    <location>
        <begin position="183"/>
        <end position="200"/>
    </location>
</feature>
<dbReference type="InterPro" id="IPR050882">
    <property type="entry name" value="Prepilin_peptidase/N-MTase"/>
</dbReference>